<dbReference type="RefSeq" id="WP_215619352.1">
    <property type="nucleotide sequence ID" value="NZ_JADOER010000013.1"/>
</dbReference>
<feature type="active site" description="Charge relay system" evidence="5">
    <location>
        <position position="203"/>
    </location>
</feature>
<evidence type="ECO:0000256" key="6">
    <source>
        <dbReference type="RuleBase" id="RU003355"/>
    </source>
</evidence>
<dbReference type="InterPro" id="IPR023827">
    <property type="entry name" value="Peptidase_S8_Asp-AS"/>
</dbReference>
<dbReference type="PRINTS" id="PR00723">
    <property type="entry name" value="SUBTILISIN"/>
</dbReference>
<feature type="domain" description="Peptidase S8/S53" evidence="7">
    <location>
        <begin position="164"/>
        <end position="415"/>
    </location>
</feature>
<dbReference type="CDD" id="cd07480">
    <property type="entry name" value="Peptidases_S8_12"/>
    <property type="match status" value="1"/>
</dbReference>
<evidence type="ECO:0000256" key="2">
    <source>
        <dbReference type="ARBA" id="ARBA00022670"/>
    </source>
</evidence>
<evidence type="ECO:0000256" key="4">
    <source>
        <dbReference type="ARBA" id="ARBA00022825"/>
    </source>
</evidence>
<sequence length="432" mass="45280">MSIETTGRYLVLLPEEDLGAGIQALSSATGIPGVARAADFEGHAFTTAELESPNASVFDDLGVAVVPLDPDQAQSLRASAAANHNVLDVQPERVLYAMGQQGLSADYLRGYRDAASHLYDQSGPQQGQLAAQQQREATPEFKDCKTTWGLQATRVVDSPYSGLGIKVAVLDTGMDLNHPDFAGRVINSRSFILGESVQDANGHGTHCIGTACGPKGVVELPRYGVAYNADIYAGKVLSNRGSGSDSGILAGIEWAVNSGCEIISMSLGAPTRPGDTFSPIYERVGRRALRRGSLIIAAAGNESTDRATGSRLDPPSPVGYPANAPTLMAVAALNNQLQVAPFSNGTINLDGGQVDIAGPGVDVYSSWPMPDRYISISGTSMATPHVAGIAALYAEATGARGMELWAWLMRDAQRLMRPGNDVGIGLVQAPIS</sequence>
<name>A0ABS5Y6R1_9CYAN</name>
<dbReference type="SUPFAM" id="SSF52743">
    <property type="entry name" value="Subtilisin-like"/>
    <property type="match status" value="1"/>
</dbReference>
<dbReference type="InterPro" id="IPR036852">
    <property type="entry name" value="Peptidase_S8/S53_dom_sf"/>
</dbReference>
<proteinExistence type="inferred from homology"/>
<evidence type="ECO:0000313" key="8">
    <source>
        <dbReference type="EMBL" id="MBT9313461.1"/>
    </source>
</evidence>
<gene>
    <name evidence="8" type="ORF">IXB28_14705</name>
</gene>
<comment type="caution">
    <text evidence="8">The sequence shown here is derived from an EMBL/GenBank/DDBJ whole genome shotgun (WGS) entry which is preliminary data.</text>
</comment>
<evidence type="ECO:0000259" key="7">
    <source>
        <dbReference type="Pfam" id="PF00082"/>
    </source>
</evidence>
<reference evidence="8 9" key="1">
    <citation type="journal article" date="2021" name="Mar. Drugs">
        <title>Genome Reduction and Secondary Metabolism of the Marine Sponge-Associated Cyanobacterium Leptothoe.</title>
        <authorList>
            <person name="Konstantinou D."/>
            <person name="Popin R.V."/>
            <person name="Fewer D.P."/>
            <person name="Sivonen K."/>
            <person name="Gkelis S."/>
        </authorList>
    </citation>
    <scope>NUCLEOTIDE SEQUENCE [LARGE SCALE GENOMIC DNA]</scope>
    <source>
        <strain evidence="8 9">TAU-MAC 1615</strain>
    </source>
</reference>
<evidence type="ECO:0000256" key="5">
    <source>
        <dbReference type="PROSITE-ProRule" id="PRU01240"/>
    </source>
</evidence>
<accession>A0ABS5Y6R1</accession>
<dbReference type="PROSITE" id="PS00138">
    <property type="entry name" value="SUBTILASE_SER"/>
    <property type="match status" value="1"/>
</dbReference>
<comment type="similarity">
    <text evidence="1 5 6">Belongs to the peptidase S8 family.</text>
</comment>
<protein>
    <submittedName>
        <fullName evidence="8">S8 family serine peptidase</fullName>
    </submittedName>
</protein>
<dbReference type="InterPro" id="IPR051048">
    <property type="entry name" value="Peptidase_S8/S53_subtilisin"/>
</dbReference>
<keyword evidence="9" id="KW-1185">Reference proteome</keyword>
<feature type="active site" description="Charge relay system" evidence="5">
    <location>
        <position position="380"/>
    </location>
</feature>
<dbReference type="PROSITE" id="PS00136">
    <property type="entry name" value="SUBTILASE_ASP"/>
    <property type="match status" value="1"/>
</dbReference>
<dbReference type="Gene3D" id="3.40.50.200">
    <property type="entry name" value="Peptidase S8/S53 domain"/>
    <property type="match status" value="1"/>
</dbReference>
<dbReference type="Pfam" id="PF00082">
    <property type="entry name" value="Peptidase_S8"/>
    <property type="match status" value="1"/>
</dbReference>
<dbReference type="PANTHER" id="PTHR43399">
    <property type="entry name" value="SUBTILISIN-RELATED"/>
    <property type="match status" value="1"/>
</dbReference>
<keyword evidence="4 5" id="KW-0720">Serine protease</keyword>
<dbReference type="EMBL" id="JADOER010000013">
    <property type="protein sequence ID" value="MBT9313461.1"/>
    <property type="molecule type" value="Genomic_DNA"/>
</dbReference>
<dbReference type="InterPro" id="IPR000209">
    <property type="entry name" value="Peptidase_S8/S53_dom"/>
</dbReference>
<keyword evidence="2 5" id="KW-0645">Protease</keyword>
<dbReference type="PANTHER" id="PTHR43399:SF4">
    <property type="entry name" value="CELL WALL-ASSOCIATED PROTEASE"/>
    <property type="match status" value="1"/>
</dbReference>
<evidence type="ECO:0000256" key="1">
    <source>
        <dbReference type="ARBA" id="ARBA00011073"/>
    </source>
</evidence>
<keyword evidence="3 5" id="KW-0378">Hydrolase</keyword>
<dbReference type="InterPro" id="IPR023828">
    <property type="entry name" value="Peptidase_S8_Ser-AS"/>
</dbReference>
<dbReference type="PROSITE" id="PS51892">
    <property type="entry name" value="SUBTILASE"/>
    <property type="match status" value="1"/>
</dbReference>
<evidence type="ECO:0000313" key="9">
    <source>
        <dbReference type="Proteomes" id="UP001196661"/>
    </source>
</evidence>
<dbReference type="InterPro" id="IPR015500">
    <property type="entry name" value="Peptidase_S8_subtilisin-rel"/>
</dbReference>
<feature type="active site" description="Charge relay system" evidence="5">
    <location>
        <position position="171"/>
    </location>
</feature>
<evidence type="ECO:0000256" key="3">
    <source>
        <dbReference type="ARBA" id="ARBA00022801"/>
    </source>
</evidence>
<dbReference type="Proteomes" id="UP001196661">
    <property type="component" value="Unassembled WGS sequence"/>
</dbReference>
<organism evidence="8 9">
    <name type="scientific">Leptothoe kymatousa TAU-MAC 1615</name>
    <dbReference type="NCBI Taxonomy" id="2364775"/>
    <lineage>
        <taxon>Bacteria</taxon>
        <taxon>Bacillati</taxon>
        <taxon>Cyanobacteriota</taxon>
        <taxon>Cyanophyceae</taxon>
        <taxon>Nodosilineales</taxon>
        <taxon>Cymatolegaceae</taxon>
        <taxon>Leptothoe</taxon>
        <taxon>Leptothoe kymatousa</taxon>
    </lineage>
</organism>